<accession>A0ABR2CQA0</accession>
<keyword evidence="2" id="KW-1185">Reference proteome</keyword>
<dbReference type="Proteomes" id="UP001472677">
    <property type="component" value="Unassembled WGS sequence"/>
</dbReference>
<name>A0ABR2CQA0_9ROSI</name>
<proteinExistence type="predicted"/>
<comment type="caution">
    <text evidence="1">The sequence shown here is derived from an EMBL/GenBank/DDBJ whole genome shotgun (WGS) entry which is preliminary data.</text>
</comment>
<evidence type="ECO:0000313" key="2">
    <source>
        <dbReference type="Proteomes" id="UP001472677"/>
    </source>
</evidence>
<protein>
    <submittedName>
        <fullName evidence="1">Uncharacterized protein</fullName>
    </submittedName>
</protein>
<dbReference type="EMBL" id="JBBPBM010000046">
    <property type="protein sequence ID" value="KAK8521920.1"/>
    <property type="molecule type" value="Genomic_DNA"/>
</dbReference>
<reference evidence="1 2" key="1">
    <citation type="journal article" date="2024" name="G3 (Bethesda)">
        <title>Genome assembly of Hibiscus sabdariffa L. provides insights into metabolisms of medicinal natural products.</title>
        <authorList>
            <person name="Kim T."/>
        </authorList>
    </citation>
    <scope>NUCLEOTIDE SEQUENCE [LARGE SCALE GENOMIC DNA]</scope>
    <source>
        <strain evidence="1">TK-2024</strain>
        <tissue evidence="1">Old leaves</tissue>
    </source>
</reference>
<gene>
    <name evidence="1" type="ORF">V6N12_066492</name>
</gene>
<sequence length="287" mass="31954">MVEKDGNRVFSKKKFGVSSSESTSESSFLLVPEGSVQVNAPVEEEALMATCFGKENFEVNVDGNRIDISRLQEYELSGDVLEGPFQRDGAIQDKSLDHSNLFNKCGSSFDKVESQNADLAVNNMGFDVVGSLGDESQTIGIHPICDQMTNRDLEDISNMGLASEGVLNHTCKEHNLGCDREEVIELVENERDLCWASEVDRVNGVCDTEDHFLRVGSDGDLEDAGDFFPELKDFNRQKEGKKFGSMFAIQDRVLSENEKRKRDRAIRRVKKKNGFPVEMKSGGVISH</sequence>
<organism evidence="1 2">
    <name type="scientific">Hibiscus sabdariffa</name>
    <name type="common">roselle</name>
    <dbReference type="NCBI Taxonomy" id="183260"/>
    <lineage>
        <taxon>Eukaryota</taxon>
        <taxon>Viridiplantae</taxon>
        <taxon>Streptophyta</taxon>
        <taxon>Embryophyta</taxon>
        <taxon>Tracheophyta</taxon>
        <taxon>Spermatophyta</taxon>
        <taxon>Magnoliopsida</taxon>
        <taxon>eudicotyledons</taxon>
        <taxon>Gunneridae</taxon>
        <taxon>Pentapetalae</taxon>
        <taxon>rosids</taxon>
        <taxon>malvids</taxon>
        <taxon>Malvales</taxon>
        <taxon>Malvaceae</taxon>
        <taxon>Malvoideae</taxon>
        <taxon>Hibiscus</taxon>
    </lineage>
</organism>
<evidence type="ECO:0000313" key="1">
    <source>
        <dbReference type="EMBL" id="KAK8521920.1"/>
    </source>
</evidence>